<dbReference type="STRING" id="51028.A0A0N4VQV4"/>
<evidence type="ECO:0000313" key="3">
    <source>
        <dbReference type="WBParaSite" id="EVEC_0001341101-mRNA-1"/>
    </source>
</evidence>
<sequence length="87" mass="10120">MVLDTGTVYIYILLRRVMICPLVQFDNLETSYEYYYREMDGTAFLDPRVLAQYYLMYADVALKKHHSFVSIALIDKRVSLSGRGALN</sequence>
<reference evidence="1 2" key="2">
    <citation type="submission" date="2018-10" db="EMBL/GenBank/DDBJ databases">
        <authorList>
            <consortium name="Pathogen Informatics"/>
        </authorList>
    </citation>
    <scope>NUCLEOTIDE SEQUENCE [LARGE SCALE GENOMIC DNA]</scope>
</reference>
<dbReference type="OrthoDB" id="408631at2759"/>
<name>A0A0N4VQV4_ENTVE</name>
<evidence type="ECO:0000313" key="2">
    <source>
        <dbReference type="Proteomes" id="UP000274131"/>
    </source>
</evidence>
<protein>
    <submittedName>
        <fullName evidence="3">Histone acetyltransferase</fullName>
    </submittedName>
</protein>
<dbReference type="EMBL" id="UXUI01015180">
    <property type="protein sequence ID" value="VDD97799.1"/>
    <property type="molecule type" value="Genomic_DNA"/>
</dbReference>
<evidence type="ECO:0000313" key="1">
    <source>
        <dbReference type="EMBL" id="VDD97799.1"/>
    </source>
</evidence>
<keyword evidence="2" id="KW-1185">Reference proteome</keyword>
<dbReference type="Proteomes" id="UP000274131">
    <property type="component" value="Unassembled WGS sequence"/>
</dbReference>
<proteinExistence type="predicted"/>
<reference evidence="3" key="1">
    <citation type="submission" date="2017-02" db="UniProtKB">
        <authorList>
            <consortium name="WormBaseParasite"/>
        </authorList>
    </citation>
    <scope>IDENTIFICATION</scope>
</reference>
<gene>
    <name evidence="1" type="ORF">EVEC_LOCUS12550</name>
</gene>
<accession>A0A0N4VQV4</accession>
<dbReference type="AlphaFoldDB" id="A0A0N4VQV4"/>
<organism evidence="3">
    <name type="scientific">Enterobius vermicularis</name>
    <name type="common">Human pinworm</name>
    <dbReference type="NCBI Taxonomy" id="51028"/>
    <lineage>
        <taxon>Eukaryota</taxon>
        <taxon>Metazoa</taxon>
        <taxon>Ecdysozoa</taxon>
        <taxon>Nematoda</taxon>
        <taxon>Chromadorea</taxon>
        <taxon>Rhabditida</taxon>
        <taxon>Spirurina</taxon>
        <taxon>Oxyuridomorpha</taxon>
        <taxon>Oxyuroidea</taxon>
        <taxon>Oxyuridae</taxon>
        <taxon>Enterobius</taxon>
    </lineage>
</organism>
<dbReference type="WBParaSite" id="EVEC_0001341101-mRNA-1">
    <property type="protein sequence ID" value="EVEC_0001341101-mRNA-1"/>
    <property type="gene ID" value="EVEC_0001341101"/>
</dbReference>